<dbReference type="Pfam" id="PF11926">
    <property type="entry name" value="DUF3444"/>
    <property type="match status" value="2"/>
</dbReference>
<dbReference type="PRINTS" id="PR00625">
    <property type="entry name" value="JDOMAIN"/>
</dbReference>
<feature type="domain" description="J" evidence="2">
    <location>
        <begin position="66"/>
        <end position="130"/>
    </location>
</feature>
<reference evidence="3" key="2">
    <citation type="submission" date="2023-04" db="EMBL/GenBank/DDBJ databases">
        <authorList>
            <person name="Bruccoleri R.E."/>
            <person name="Oakeley E.J."/>
            <person name="Faust A.-M."/>
            <person name="Dessus-Babus S."/>
            <person name="Altorfer M."/>
            <person name="Burckhardt D."/>
            <person name="Oertli M."/>
            <person name="Naumann U."/>
            <person name="Petersen F."/>
            <person name="Wong J."/>
        </authorList>
    </citation>
    <scope>NUCLEOTIDE SEQUENCE</scope>
    <source>
        <strain evidence="3">GSM-AAB239-AS_SAM_17_03QT</strain>
        <tissue evidence="3">Leaf</tissue>
    </source>
</reference>
<feature type="compositionally biased region" description="Polar residues" evidence="1">
    <location>
        <begin position="249"/>
        <end position="263"/>
    </location>
</feature>
<evidence type="ECO:0000313" key="3">
    <source>
        <dbReference type="EMBL" id="KAJ6796202.1"/>
    </source>
</evidence>
<protein>
    <recommendedName>
        <fullName evidence="2">J domain-containing protein</fullName>
    </recommendedName>
</protein>
<dbReference type="PROSITE" id="PS50076">
    <property type="entry name" value="DNAJ_2"/>
    <property type="match status" value="1"/>
</dbReference>
<dbReference type="PANTHER" id="PTHR47374:SF6">
    <property type="entry name" value="ENDOSOME ANTIGEN-LIKE PROTEIN, PUTATIVE (DUF3444)-RELATED"/>
    <property type="match status" value="1"/>
</dbReference>
<dbReference type="CDD" id="cd06257">
    <property type="entry name" value="DnaJ"/>
    <property type="match status" value="1"/>
</dbReference>
<dbReference type="SMART" id="SM00271">
    <property type="entry name" value="DnaJ"/>
    <property type="match status" value="1"/>
</dbReference>
<evidence type="ECO:0000259" key="2">
    <source>
        <dbReference type="PROSITE" id="PS50076"/>
    </source>
</evidence>
<feature type="compositionally biased region" description="Basic and acidic residues" evidence="1">
    <location>
        <begin position="121"/>
        <end position="130"/>
    </location>
</feature>
<dbReference type="InterPro" id="IPR024593">
    <property type="entry name" value="DUF3444"/>
</dbReference>
<feature type="compositionally biased region" description="Low complexity" evidence="1">
    <location>
        <begin position="343"/>
        <end position="352"/>
    </location>
</feature>
<sequence>MECNKEEARRAKEIAERKMQNKDFLGAKKIVLKAQQLFPDLENILQMLTVCDVHCCAEAMINGVMDWYGILQVEQFADELSIKKQYRKLALQLHPDKNKFAGAEAAFKLIGEAHMTLSDRGKRSLYDSKRRPNSLNVLPKQPSHQPPSHYCATTRPGVPGNFASSSTSHFSNINQQQSSASNSHSFLAMCPRCCQRYEYPRILINRSLRCHRCNSDFVAHELHAQAVPAPGTNSTEPLNHTKNSKQEVPGQQSHSGNSSNAGFQGNVAGGPTVQKSRSRSGINVAHGSVGSASQEKLNGMAGSNPHFKNVNLERKMRESKEKPSAVNAKRKRGRKLVAESSDSDSSNDSVDISTDEETGGKEEQSAGTSTGCYPRRSSRPKQNVTYNEALKDDDLVTPKRSRKGGSSFNTVHIKANSPYASSLHNNDNAKCAVDSSSNGSPGPASFSYPDPEFADFEGERVESKFGAGQVWAVYDDLDAMPRYYVRIREVCAGEFRLHFNWLEHNAIHDTEKVWTKAELPVASGNYILGKSESTRSVQMFSHLMCWEKGTRRITYNIYPRKGEVWALYKDWDFKWSSNADSHKLYEYEVVQILLDFSDSSDILVVHHLVKIEGFLSLFMPAIDNGTYKIPSTEVLRFSHKVPSYKLTGAEREGTLKGCLELDVASLPSDFADAFPSISLDNAALKARDFDDAFVNPCRSVSAERGVATCSKNGDSKENIHVIKTAGHRCYSADAVNEDSPNSSAAVAGRLNSPSFTSPLPDTNDYPLGEFHDFEEDKSIEKIKRGQIWALYSDVDQFPKYYAKIRSVEDSTIYASWLELLPRHKDETMWSKKGLPCGCGRFKVERKVNSFDTTDIFSHMVHSIPGKRDQYDIYPISGEVWALYKGWSIEWTQSDLEKCDYDVVEIRECSSSLIRVAILTKVDGHNTVFMPEKEGDVTQTFEIPGDERLRFSHRIPAFRLTDQGSSKLHGYWELHSLSVPHKFL</sequence>
<organism evidence="3 4">
    <name type="scientific">Iris pallida</name>
    <name type="common">Sweet iris</name>
    <dbReference type="NCBI Taxonomy" id="29817"/>
    <lineage>
        <taxon>Eukaryota</taxon>
        <taxon>Viridiplantae</taxon>
        <taxon>Streptophyta</taxon>
        <taxon>Embryophyta</taxon>
        <taxon>Tracheophyta</taxon>
        <taxon>Spermatophyta</taxon>
        <taxon>Magnoliopsida</taxon>
        <taxon>Liliopsida</taxon>
        <taxon>Asparagales</taxon>
        <taxon>Iridaceae</taxon>
        <taxon>Iridoideae</taxon>
        <taxon>Irideae</taxon>
        <taxon>Iris</taxon>
    </lineage>
</organism>
<feature type="region of interest" description="Disordered" evidence="1">
    <location>
        <begin position="121"/>
        <end position="149"/>
    </location>
</feature>
<dbReference type="AlphaFoldDB" id="A0AAX6DWL7"/>
<feature type="region of interest" description="Disordered" evidence="1">
    <location>
        <begin position="430"/>
        <end position="451"/>
    </location>
</feature>
<dbReference type="EMBL" id="JANAVB010041419">
    <property type="protein sequence ID" value="KAJ6796202.1"/>
    <property type="molecule type" value="Genomic_DNA"/>
</dbReference>
<gene>
    <name evidence="3" type="ORF">M6B38_222430</name>
</gene>
<name>A0AAX6DWL7_IRIPA</name>
<dbReference type="InterPro" id="IPR001623">
    <property type="entry name" value="DnaJ_domain"/>
</dbReference>
<feature type="region of interest" description="Disordered" evidence="1">
    <location>
        <begin position="228"/>
        <end position="410"/>
    </location>
</feature>
<feature type="compositionally biased region" description="Polar residues" evidence="1">
    <location>
        <begin position="430"/>
        <end position="440"/>
    </location>
</feature>
<keyword evidence="4" id="KW-1185">Reference proteome</keyword>
<dbReference type="SUPFAM" id="SSF46565">
    <property type="entry name" value="Chaperone J-domain"/>
    <property type="match status" value="1"/>
</dbReference>
<reference evidence="3" key="1">
    <citation type="journal article" date="2023" name="GigaByte">
        <title>Genome assembly of the bearded iris, Iris pallida Lam.</title>
        <authorList>
            <person name="Bruccoleri R.E."/>
            <person name="Oakeley E.J."/>
            <person name="Faust A.M.E."/>
            <person name="Altorfer M."/>
            <person name="Dessus-Babus S."/>
            <person name="Burckhardt D."/>
            <person name="Oertli M."/>
            <person name="Naumann U."/>
            <person name="Petersen F."/>
            <person name="Wong J."/>
        </authorList>
    </citation>
    <scope>NUCLEOTIDE SEQUENCE</scope>
    <source>
        <strain evidence="3">GSM-AAB239-AS_SAM_17_03QT</strain>
    </source>
</reference>
<comment type="caution">
    <text evidence="3">The sequence shown here is derived from an EMBL/GenBank/DDBJ whole genome shotgun (WGS) entry which is preliminary data.</text>
</comment>
<feature type="compositionally biased region" description="Polar residues" evidence="1">
    <location>
        <begin position="231"/>
        <end position="241"/>
    </location>
</feature>
<dbReference type="Proteomes" id="UP001140949">
    <property type="component" value="Unassembled WGS sequence"/>
</dbReference>
<evidence type="ECO:0000256" key="1">
    <source>
        <dbReference type="SAM" id="MobiDB-lite"/>
    </source>
</evidence>
<dbReference type="Gene3D" id="1.10.287.110">
    <property type="entry name" value="DnaJ domain"/>
    <property type="match status" value="1"/>
</dbReference>
<dbReference type="InterPro" id="IPR036869">
    <property type="entry name" value="J_dom_sf"/>
</dbReference>
<proteinExistence type="predicted"/>
<dbReference type="PANTHER" id="PTHR47374">
    <property type="entry name" value="ENDOSOME ANTIGEN-LIKE PROTEIN, PUTATIVE (DUF3444)-RELATED"/>
    <property type="match status" value="1"/>
</dbReference>
<dbReference type="Pfam" id="PF00226">
    <property type="entry name" value="DnaJ"/>
    <property type="match status" value="1"/>
</dbReference>
<evidence type="ECO:0000313" key="4">
    <source>
        <dbReference type="Proteomes" id="UP001140949"/>
    </source>
</evidence>
<dbReference type="GO" id="GO:0005783">
    <property type="term" value="C:endoplasmic reticulum"/>
    <property type="evidence" value="ECO:0007669"/>
    <property type="project" value="UniProtKB-ARBA"/>
</dbReference>
<accession>A0AAX6DWL7</accession>
<feature type="compositionally biased region" description="Basic and acidic residues" evidence="1">
    <location>
        <begin position="311"/>
        <end position="323"/>
    </location>
</feature>